<dbReference type="PANTHER" id="PTHR30341">
    <property type="entry name" value="SODIUM ION/PROTON ANTIPORTER NHAA-RELATED"/>
    <property type="match status" value="1"/>
</dbReference>
<feature type="region of interest" description="Disordered" evidence="6">
    <location>
        <begin position="532"/>
        <end position="558"/>
    </location>
</feature>
<accession>A0A0D3JJN5</accession>
<keyword evidence="9" id="KW-1185">Reference proteome</keyword>
<feature type="transmembrane region" description="Helical" evidence="7">
    <location>
        <begin position="370"/>
        <end position="397"/>
    </location>
</feature>
<dbReference type="HOGENOM" id="CLU_475248_0_0_1"/>
<evidence type="ECO:0000256" key="1">
    <source>
        <dbReference type="ARBA" id="ARBA00004429"/>
    </source>
</evidence>
<reference evidence="8" key="2">
    <citation type="submission" date="2024-10" db="UniProtKB">
        <authorList>
            <consortium name="EnsemblProtists"/>
        </authorList>
    </citation>
    <scope>IDENTIFICATION</scope>
</reference>
<dbReference type="AlphaFoldDB" id="A0A0D3JJN5"/>
<protein>
    <recommendedName>
        <fullName evidence="10">Na+/H+ antiporter</fullName>
    </recommendedName>
</protein>
<evidence type="ECO:0008006" key="10">
    <source>
        <dbReference type="Google" id="ProtNLM"/>
    </source>
</evidence>
<evidence type="ECO:0000256" key="5">
    <source>
        <dbReference type="ARBA" id="ARBA00023136"/>
    </source>
</evidence>
<dbReference type="Proteomes" id="UP000013827">
    <property type="component" value="Unassembled WGS sequence"/>
</dbReference>
<dbReference type="Gene3D" id="1.20.1530.10">
    <property type="entry name" value="Na+/H+ antiporter like domain"/>
    <property type="match status" value="1"/>
</dbReference>
<dbReference type="InterPro" id="IPR004670">
    <property type="entry name" value="NhaA"/>
</dbReference>
<feature type="transmembrane region" description="Helical" evidence="7">
    <location>
        <begin position="444"/>
        <end position="462"/>
    </location>
</feature>
<dbReference type="GeneID" id="17269267"/>
<evidence type="ECO:0000256" key="7">
    <source>
        <dbReference type="SAM" id="Phobius"/>
    </source>
</evidence>
<feature type="transmembrane region" description="Helical" evidence="7">
    <location>
        <begin position="208"/>
        <end position="229"/>
    </location>
</feature>
<dbReference type="KEGG" id="ehx:EMIHUDRAFT_457905"/>
<feature type="compositionally biased region" description="Low complexity" evidence="6">
    <location>
        <begin position="487"/>
        <end position="498"/>
    </location>
</feature>
<evidence type="ECO:0000256" key="2">
    <source>
        <dbReference type="ARBA" id="ARBA00022475"/>
    </source>
</evidence>
<evidence type="ECO:0000256" key="3">
    <source>
        <dbReference type="ARBA" id="ARBA00022692"/>
    </source>
</evidence>
<comment type="subcellular location">
    <subcellularLocation>
        <location evidence="1">Cell inner membrane</location>
        <topology evidence="1">Multi-pass membrane protein</topology>
    </subcellularLocation>
</comment>
<dbReference type="GO" id="GO:0005886">
    <property type="term" value="C:plasma membrane"/>
    <property type="evidence" value="ECO:0007669"/>
    <property type="project" value="UniProtKB-SubCell"/>
</dbReference>
<dbReference type="RefSeq" id="XP_005776149.1">
    <property type="nucleotide sequence ID" value="XM_005776092.1"/>
</dbReference>
<feature type="region of interest" description="Disordered" evidence="6">
    <location>
        <begin position="477"/>
        <end position="501"/>
    </location>
</feature>
<evidence type="ECO:0000256" key="6">
    <source>
        <dbReference type="SAM" id="MobiDB-lite"/>
    </source>
</evidence>
<keyword evidence="4 7" id="KW-1133">Transmembrane helix</keyword>
<dbReference type="EnsemblProtists" id="EOD23720">
    <property type="protein sequence ID" value="EOD23720"/>
    <property type="gene ID" value="EMIHUDRAFT_457905"/>
</dbReference>
<keyword evidence="5 7" id="KW-0472">Membrane</keyword>
<name>A0A0D3JJN5_EMIH1</name>
<feature type="transmembrane region" description="Helical" evidence="7">
    <location>
        <begin position="235"/>
        <end position="254"/>
    </location>
</feature>
<evidence type="ECO:0000313" key="8">
    <source>
        <dbReference type="EnsemblProtists" id="EOD23720"/>
    </source>
</evidence>
<organism evidence="8 9">
    <name type="scientific">Emiliania huxleyi (strain CCMP1516)</name>
    <dbReference type="NCBI Taxonomy" id="280463"/>
    <lineage>
        <taxon>Eukaryota</taxon>
        <taxon>Haptista</taxon>
        <taxon>Haptophyta</taxon>
        <taxon>Prymnesiophyceae</taxon>
        <taxon>Isochrysidales</taxon>
        <taxon>Noelaerhabdaceae</taxon>
        <taxon>Emiliania</taxon>
    </lineage>
</organism>
<keyword evidence="3 7" id="KW-0812">Transmembrane</keyword>
<proteinExistence type="predicted"/>
<feature type="region of interest" description="Disordered" evidence="6">
    <location>
        <begin position="1"/>
        <end position="40"/>
    </location>
</feature>
<dbReference type="InterPro" id="IPR023171">
    <property type="entry name" value="Na/H_antiporter_dom_sf"/>
</dbReference>
<feature type="transmembrane region" description="Helical" evidence="7">
    <location>
        <begin position="109"/>
        <end position="126"/>
    </location>
</feature>
<sequence>MPSAPEVPGRKVSGTYDAKTSPASPPKVKRRDSSASMTDELFRISRQNSMTSVGGEDFADIEVAQTLGPRASPTPAFLPPDGRQLSRSVSRVQLKRWASDGWRKARSAGNYWLLFGIAAALLWINLDHESYEYFPAEPHYAPFGNKAVIFDHPALAPLIATVGGAKRDEKLGWPEVKNGWGVPTATDISLAWVIALAVFPKGHPAIEFLLLLAVADDAIGLGIIAIAYPDPHHPVQPQWMGLALVGVLFAYLLRRCGCMSWGAYLVLGGFPAWVALLKSALHPALQSTLCDAGVTCTLDSRRVSAAVRRRLGCFACLLCGDEDGDSSHDDELMGRHAHAPLHAFEHALKVAVERRGYPAFTLKALRPLTVGVFTALVAGKMLGITTLVCLASCLRIAPLAEGIIPRRMTLLDVVMVSAVASVGLTVALFVSGEAYQHEELQSESKLGALLSGLMGLVCYGISKMSCWPHNKKPSLAGMDASNTSQVGPANDGGAPDAGLSRKDSACSATAVVDGGLDERSLDGHDAAGIWGARGGHNSSCRSSNNGEGDKDRYSTPAAYAATAQQHAWLKQGAPQRQRWHHS</sequence>
<dbReference type="GO" id="GO:0006885">
    <property type="term" value="P:regulation of pH"/>
    <property type="evidence" value="ECO:0007669"/>
    <property type="project" value="InterPro"/>
</dbReference>
<evidence type="ECO:0000313" key="9">
    <source>
        <dbReference type="Proteomes" id="UP000013827"/>
    </source>
</evidence>
<feature type="transmembrane region" description="Helical" evidence="7">
    <location>
        <begin position="180"/>
        <end position="199"/>
    </location>
</feature>
<dbReference type="GO" id="GO:0015385">
    <property type="term" value="F:sodium:proton antiporter activity"/>
    <property type="evidence" value="ECO:0007669"/>
    <property type="project" value="TreeGrafter"/>
</dbReference>
<reference evidence="9" key="1">
    <citation type="journal article" date="2013" name="Nature">
        <title>Pan genome of the phytoplankton Emiliania underpins its global distribution.</title>
        <authorList>
            <person name="Read B.A."/>
            <person name="Kegel J."/>
            <person name="Klute M.J."/>
            <person name="Kuo A."/>
            <person name="Lefebvre S.C."/>
            <person name="Maumus F."/>
            <person name="Mayer C."/>
            <person name="Miller J."/>
            <person name="Monier A."/>
            <person name="Salamov A."/>
            <person name="Young J."/>
            <person name="Aguilar M."/>
            <person name="Claverie J.M."/>
            <person name="Frickenhaus S."/>
            <person name="Gonzalez K."/>
            <person name="Herman E.K."/>
            <person name="Lin Y.C."/>
            <person name="Napier J."/>
            <person name="Ogata H."/>
            <person name="Sarno A.F."/>
            <person name="Shmutz J."/>
            <person name="Schroeder D."/>
            <person name="de Vargas C."/>
            <person name="Verret F."/>
            <person name="von Dassow P."/>
            <person name="Valentin K."/>
            <person name="Van de Peer Y."/>
            <person name="Wheeler G."/>
            <person name="Dacks J.B."/>
            <person name="Delwiche C.F."/>
            <person name="Dyhrman S.T."/>
            <person name="Glockner G."/>
            <person name="John U."/>
            <person name="Richards T."/>
            <person name="Worden A.Z."/>
            <person name="Zhang X."/>
            <person name="Grigoriev I.V."/>
            <person name="Allen A.E."/>
            <person name="Bidle K."/>
            <person name="Borodovsky M."/>
            <person name="Bowler C."/>
            <person name="Brownlee C."/>
            <person name="Cock J.M."/>
            <person name="Elias M."/>
            <person name="Gladyshev V.N."/>
            <person name="Groth M."/>
            <person name="Guda C."/>
            <person name="Hadaegh A."/>
            <person name="Iglesias-Rodriguez M.D."/>
            <person name="Jenkins J."/>
            <person name="Jones B.M."/>
            <person name="Lawson T."/>
            <person name="Leese F."/>
            <person name="Lindquist E."/>
            <person name="Lobanov A."/>
            <person name="Lomsadze A."/>
            <person name="Malik S.B."/>
            <person name="Marsh M.E."/>
            <person name="Mackinder L."/>
            <person name="Mock T."/>
            <person name="Mueller-Roeber B."/>
            <person name="Pagarete A."/>
            <person name="Parker M."/>
            <person name="Probert I."/>
            <person name="Quesneville H."/>
            <person name="Raines C."/>
            <person name="Rensing S.A."/>
            <person name="Riano-Pachon D.M."/>
            <person name="Richier S."/>
            <person name="Rokitta S."/>
            <person name="Shiraiwa Y."/>
            <person name="Soanes D.M."/>
            <person name="van der Giezen M."/>
            <person name="Wahlund T.M."/>
            <person name="Williams B."/>
            <person name="Wilson W."/>
            <person name="Wolfe G."/>
            <person name="Wurch L.L."/>
        </authorList>
    </citation>
    <scope>NUCLEOTIDE SEQUENCE</scope>
</reference>
<keyword evidence="2" id="KW-1003">Cell membrane</keyword>
<dbReference type="Pfam" id="PF06965">
    <property type="entry name" value="Na_H_antiport_1"/>
    <property type="match status" value="1"/>
</dbReference>
<feature type="compositionally biased region" description="Polar residues" evidence="6">
    <location>
        <begin position="536"/>
        <end position="546"/>
    </location>
</feature>
<feature type="transmembrane region" description="Helical" evidence="7">
    <location>
        <begin position="409"/>
        <end position="432"/>
    </location>
</feature>
<dbReference type="eggNOG" id="ENOG502SSE0">
    <property type="taxonomic scope" value="Eukaryota"/>
</dbReference>
<dbReference type="PANTHER" id="PTHR30341:SF0">
    <property type="entry name" value="NA(+)_H(+) ANTIPORTER NHAA"/>
    <property type="match status" value="1"/>
</dbReference>
<evidence type="ECO:0000256" key="4">
    <source>
        <dbReference type="ARBA" id="ARBA00022989"/>
    </source>
</evidence>
<feature type="transmembrane region" description="Helical" evidence="7">
    <location>
        <begin position="261"/>
        <end position="281"/>
    </location>
</feature>
<dbReference type="PaxDb" id="2903-EOD23720"/>